<dbReference type="AlphaFoldDB" id="T1KQQ1"/>
<keyword evidence="5" id="KW-0539">Nucleus</keyword>
<feature type="coiled-coil region" evidence="6">
    <location>
        <begin position="29"/>
        <end position="60"/>
    </location>
</feature>
<dbReference type="Proteomes" id="UP000015104">
    <property type="component" value="Unassembled WGS sequence"/>
</dbReference>
<name>T1KQQ1_TETUR</name>
<dbReference type="STRING" id="32264.T1KQQ1"/>
<evidence type="ECO:0000313" key="8">
    <source>
        <dbReference type="Proteomes" id="UP000015104"/>
    </source>
</evidence>
<comment type="subcellular location">
    <subcellularLocation>
        <location evidence="1">Nucleus</location>
        <location evidence="1">Nucleolus</location>
    </subcellularLocation>
</comment>
<dbReference type="GO" id="GO:0019843">
    <property type="term" value="F:rRNA binding"/>
    <property type="evidence" value="ECO:0007669"/>
    <property type="project" value="TreeGrafter"/>
</dbReference>
<evidence type="ECO:0000256" key="6">
    <source>
        <dbReference type="SAM" id="Coils"/>
    </source>
</evidence>
<organism evidence="7 8">
    <name type="scientific">Tetranychus urticae</name>
    <name type="common">Two-spotted spider mite</name>
    <dbReference type="NCBI Taxonomy" id="32264"/>
    <lineage>
        <taxon>Eukaryota</taxon>
        <taxon>Metazoa</taxon>
        <taxon>Ecdysozoa</taxon>
        <taxon>Arthropoda</taxon>
        <taxon>Chelicerata</taxon>
        <taxon>Arachnida</taxon>
        <taxon>Acari</taxon>
        <taxon>Acariformes</taxon>
        <taxon>Trombidiformes</taxon>
        <taxon>Prostigmata</taxon>
        <taxon>Eleutherengona</taxon>
        <taxon>Raphignathae</taxon>
        <taxon>Tetranychoidea</taxon>
        <taxon>Tetranychidae</taxon>
        <taxon>Tetranychus</taxon>
    </lineage>
</organism>
<evidence type="ECO:0000256" key="2">
    <source>
        <dbReference type="ARBA" id="ARBA00007175"/>
    </source>
</evidence>
<evidence type="ECO:0000256" key="5">
    <source>
        <dbReference type="ARBA" id="ARBA00023242"/>
    </source>
</evidence>
<evidence type="ECO:0000313" key="7">
    <source>
        <dbReference type="EnsemblMetazoa" id="tetur18g00730.1"/>
    </source>
</evidence>
<dbReference type="Pfam" id="PF09805">
    <property type="entry name" value="Nop25"/>
    <property type="match status" value="1"/>
</dbReference>
<dbReference type="GO" id="GO:0005730">
    <property type="term" value="C:nucleolus"/>
    <property type="evidence" value="ECO:0007669"/>
    <property type="project" value="UniProtKB-SubCell"/>
</dbReference>
<protein>
    <recommendedName>
        <fullName evidence="3">Nucleolar protein 12</fullName>
    </recommendedName>
</protein>
<dbReference type="InterPro" id="IPR019186">
    <property type="entry name" value="Nucleolar_protein_12"/>
</dbReference>
<evidence type="ECO:0000256" key="4">
    <source>
        <dbReference type="ARBA" id="ARBA00023054"/>
    </source>
</evidence>
<sequence length="161" mass="18882">MAKKKMKKLRKLNLVFDEEERRDYLTGFSKRKQERKLKAKEKIEKQMRELRIKLRKQKREKLKSAYINQQGDPDIEAMLPKEDIKTYDLPEQVVTISPMDPAEIGGSLNLFMGYNKFEALPDDDPGEVLLPGSLVKYYNIWSSVVLRKAVEVEGYKDPKFI</sequence>
<evidence type="ECO:0000256" key="3">
    <source>
        <dbReference type="ARBA" id="ARBA00015520"/>
    </source>
</evidence>
<proteinExistence type="inferred from homology"/>
<accession>T1KQQ1</accession>
<keyword evidence="8" id="KW-1185">Reference proteome</keyword>
<dbReference type="EnsemblMetazoa" id="tetur18g00730.1">
    <property type="protein sequence ID" value="tetur18g00730.1"/>
    <property type="gene ID" value="tetur18g00730"/>
</dbReference>
<keyword evidence="4 6" id="KW-0175">Coiled coil</keyword>
<reference evidence="8" key="1">
    <citation type="submission" date="2011-08" db="EMBL/GenBank/DDBJ databases">
        <authorList>
            <person name="Rombauts S."/>
        </authorList>
    </citation>
    <scope>NUCLEOTIDE SEQUENCE</scope>
    <source>
        <strain evidence="8">London</strain>
    </source>
</reference>
<reference evidence="7" key="2">
    <citation type="submission" date="2015-06" db="UniProtKB">
        <authorList>
            <consortium name="EnsemblMetazoa"/>
        </authorList>
    </citation>
    <scope>IDENTIFICATION</scope>
</reference>
<dbReference type="PANTHER" id="PTHR14577">
    <property type="entry name" value="NUCLEOLAR PROTEIN 12"/>
    <property type="match status" value="1"/>
</dbReference>
<dbReference type="HOGENOM" id="CLU_1645894_0_0_1"/>
<dbReference type="eggNOG" id="KOG4709">
    <property type="taxonomic scope" value="Eukaryota"/>
</dbReference>
<comment type="similarity">
    <text evidence="2">Belongs to the RRP17 family.</text>
</comment>
<evidence type="ECO:0000256" key="1">
    <source>
        <dbReference type="ARBA" id="ARBA00004604"/>
    </source>
</evidence>
<dbReference type="EMBL" id="CAEY01000378">
    <property type="status" value="NOT_ANNOTATED_CDS"/>
    <property type="molecule type" value="Genomic_DNA"/>
</dbReference>
<dbReference type="PANTHER" id="PTHR14577:SF0">
    <property type="entry name" value="NUCLEOLAR PROTEIN 12"/>
    <property type="match status" value="1"/>
</dbReference>